<evidence type="ECO:0000256" key="6">
    <source>
        <dbReference type="HAMAP-Rule" id="MF_00362"/>
    </source>
</evidence>
<evidence type="ECO:0000256" key="3">
    <source>
        <dbReference type="ARBA" id="ARBA00022980"/>
    </source>
</evidence>
<dbReference type="CDD" id="cd05797">
    <property type="entry name" value="Ribosomal_L10"/>
    <property type="match status" value="1"/>
</dbReference>
<evidence type="ECO:0000313" key="7">
    <source>
        <dbReference type="EMBL" id="SDE73716.1"/>
    </source>
</evidence>
<dbReference type="InterPro" id="IPR043141">
    <property type="entry name" value="Ribosomal_uL10-like_sf"/>
</dbReference>
<gene>
    <name evidence="6" type="primary">rplJ</name>
    <name evidence="7" type="ORF">SAMN04487996_106350</name>
</gene>
<dbReference type="AlphaFoldDB" id="A0A1G7FCZ7"/>
<evidence type="ECO:0000256" key="1">
    <source>
        <dbReference type="ARBA" id="ARBA00002633"/>
    </source>
</evidence>
<keyword evidence="8" id="KW-1185">Reference proteome</keyword>
<keyword evidence="6" id="KW-0699">rRNA-binding</keyword>
<dbReference type="HAMAP" id="MF_00362">
    <property type="entry name" value="Ribosomal_uL10"/>
    <property type="match status" value="1"/>
</dbReference>
<protein>
    <recommendedName>
        <fullName evidence="5 6">Large ribosomal subunit protein uL10</fullName>
    </recommendedName>
</protein>
<evidence type="ECO:0000256" key="4">
    <source>
        <dbReference type="ARBA" id="ARBA00023274"/>
    </source>
</evidence>
<evidence type="ECO:0000256" key="5">
    <source>
        <dbReference type="ARBA" id="ARBA00035202"/>
    </source>
</evidence>
<dbReference type="InterPro" id="IPR001790">
    <property type="entry name" value="Ribosomal_uL10"/>
</dbReference>
<dbReference type="NCBIfam" id="NF000955">
    <property type="entry name" value="PRK00099.1-1"/>
    <property type="match status" value="1"/>
</dbReference>
<evidence type="ECO:0000313" key="8">
    <source>
        <dbReference type="Proteomes" id="UP000198748"/>
    </source>
</evidence>
<dbReference type="GO" id="GO:0070180">
    <property type="term" value="F:large ribosomal subunit rRNA binding"/>
    <property type="evidence" value="ECO:0007669"/>
    <property type="project" value="UniProtKB-UniRule"/>
</dbReference>
<organism evidence="7 8">
    <name type="scientific">Dyadobacter soli</name>
    <dbReference type="NCBI Taxonomy" id="659014"/>
    <lineage>
        <taxon>Bacteria</taxon>
        <taxon>Pseudomonadati</taxon>
        <taxon>Bacteroidota</taxon>
        <taxon>Cytophagia</taxon>
        <taxon>Cytophagales</taxon>
        <taxon>Spirosomataceae</taxon>
        <taxon>Dyadobacter</taxon>
    </lineage>
</organism>
<proteinExistence type="inferred from homology"/>
<dbReference type="SUPFAM" id="SSF160369">
    <property type="entry name" value="Ribosomal protein L10-like"/>
    <property type="match status" value="1"/>
</dbReference>
<reference evidence="8" key="1">
    <citation type="submission" date="2016-10" db="EMBL/GenBank/DDBJ databases">
        <authorList>
            <person name="Varghese N."/>
            <person name="Submissions S."/>
        </authorList>
    </citation>
    <scope>NUCLEOTIDE SEQUENCE [LARGE SCALE GENOMIC DNA]</scope>
    <source>
        <strain evidence="8">DSM 25329</strain>
    </source>
</reference>
<sequence>MTREEKAVIIDELSQKFANTPYFYITNATGMTVSEVNTLRGLCFERGVEYRVVKNTLIKKALETLDTDYSSFDEVLKGFSGVMFHPESGKVPAQLIKDFKKKSGSDKLKFKGASVDTALFVGESQLDVLISLKSKQELIGEVIGLLQSPAKNVIGALTSGGQNLAGILKTLSEKED</sequence>
<dbReference type="PROSITE" id="PS01109">
    <property type="entry name" value="RIBOSOMAL_L10"/>
    <property type="match status" value="1"/>
</dbReference>
<keyword evidence="3 6" id="KW-0689">Ribosomal protein</keyword>
<dbReference type="GO" id="GO:0003735">
    <property type="term" value="F:structural constituent of ribosome"/>
    <property type="evidence" value="ECO:0007669"/>
    <property type="project" value="InterPro"/>
</dbReference>
<dbReference type="OrthoDB" id="1523686at2"/>
<dbReference type="PANTHER" id="PTHR11560">
    <property type="entry name" value="39S RIBOSOMAL PROTEIN L10, MITOCHONDRIAL"/>
    <property type="match status" value="1"/>
</dbReference>
<dbReference type="RefSeq" id="WP_090149732.1">
    <property type="nucleotide sequence ID" value="NZ_FNAN01000006.1"/>
</dbReference>
<accession>A0A1G7FCZ7</accession>
<comment type="subunit">
    <text evidence="6">Part of the ribosomal stalk of the 50S ribosomal subunit. The N-terminus interacts with L11 and the large rRNA to form the base of the stalk. The C-terminus forms an elongated spine to which L12 dimers bind in a sequential fashion forming a multimeric L10(L12)X complex.</text>
</comment>
<evidence type="ECO:0000256" key="2">
    <source>
        <dbReference type="ARBA" id="ARBA00008889"/>
    </source>
</evidence>
<dbReference type="EMBL" id="FNAN01000006">
    <property type="protein sequence ID" value="SDE73716.1"/>
    <property type="molecule type" value="Genomic_DNA"/>
</dbReference>
<keyword evidence="6" id="KW-0694">RNA-binding</keyword>
<dbReference type="InterPro" id="IPR022973">
    <property type="entry name" value="Ribosomal_uL10_bac"/>
</dbReference>
<name>A0A1G7FCZ7_9BACT</name>
<dbReference type="Proteomes" id="UP000198748">
    <property type="component" value="Unassembled WGS sequence"/>
</dbReference>
<dbReference type="Gene3D" id="6.10.250.290">
    <property type="match status" value="1"/>
</dbReference>
<comment type="similarity">
    <text evidence="2 6">Belongs to the universal ribosomal protein uL10 family.</text>
</comment>
<dbReference type="GO" id="GO:0006412">
    <property type="term" value="P:translation"/>
    <property type="evidence" value="ECO:0007669"/>
    <property type="project" value="UniProtKB-UniRule"/>
</dbReference>
<dbReference type="InterPro" id="IPR002363">
    <property type="entry name" value="Ribosomal_uL10_CS_bac"/>
</dbReference>
<dbReference type="InterPro" id="IPR047865">
    <property type="entry name" value="Ribosomal_uL10_bac_type"/>
</dbReference>
<dbReference type="GO" id="GO:0015934">
    <property type="term" value="C:large ribosomal subunit"/>
    <property type="evidence" value="ECO:0007669"/>
    <property type="project" value="InterPro"/>
</dbReference>
<dbReference type="Gene3D" id="3.30.70.1730">
    <property type="match status" value="1"/>
</dbReference>
<keyword evidence="4 6" id="KW-0687">Ribonucleoprotein</keyword>
<dbReference type="Pfam" id="PF00466">
    <property type="entry name" value="Ribosomal_L10"/>
    <property type="match status" value="1"/>
</dbReference>
<dbReference type="STRING" id="659014.SAMN04487996_106350"/>
<comment type="function">
    <text evidence="1 6">Forms part of the ribosomal stalk, playing a central role in the interaction of the ribosome with GTP-bound translation factors.</text>
</comment>